<keyword evidence="1" id="KW-0812">Transmembrane</keyword>
<dbReference type="RefSeq" id="WP_074922153.1">
    <property type="nucleotide sequence ID" value="NZ_CP135915.1"/>
</dbReference>
<keyword evidence="1" id="KW-0472">Membrane</keyword>
<dbReference type="EMBL" id="FOJN01000007">
    <property type="protein sequence ID" value="SFA51722.1"/>
    <property type="molecule type" value="Genomic_DNA"/>
</dbReference>
<protein>
    <recommendedName>
        <fullName evidence="4">DUF3093 domain-containing protein</fullName>
    </recommendedName>
</protein>
<evidence type="ECO:0000313" key="3">
    <source>
        <dbReference type="Proteomes" id="UP000182054"/>
    </source>
</evidence>
<feature type="transmembrane region" description="Helical" evidence="1">
    <location>
        <begin position="42"/>
        <end position="62"/>
    </location>
</feature>
<dbReference type="GeneID" id="85485949"/>
<proteinExistence type="predicted"/>
<evidence type="ECO:0008006" key="4">
    <source>
        <dbReference type="Google" id="ProtNLM"/>
    </source>
</evidence>
<dbReference type="AlphaFoldDB" id="A0A1I0TIU9"/>
<reference evidence="2 3" key="1">
    <citation type="submission" date="2016-10" db="EMBL/GenBank/DDBJ databases">
        <authorList>
            <person name="de Groot N.N."/>
        </authorList>
    </citation>
    <scope>NUCLEOTIDE SEQUENCE [LARGE SCALE GENOMIC DNA]</scope>
    <source>
        <strain evidence="2 3">DSM 44908</strain>
    </source>
</reference>
<gene>
    <name evidence="2" type="ORF">SAMN05444374_10718</name>
</gene>
<organism evidence="2 3">
    <name type="scientific">Rhodococcoides kroppenstedtii</name>
    <dbReference type="NCBI Taxonomy" id="293050"/>
    <lineage>
        <taxon>Bacteria</taxon>
        <taxon>Bacillati</taxon>
        <taxon>Actinomycetota</taxon>
        <taxon>Actinomycetes</taxon>
        <taxon>Mycobacteriales</taxon>
        <taxon>Nocardiaceae</taxon>
        <taxon>Rhodococcoides</taxon>
    </lineage>
</organism>
<keyword evidence="1" id="KW-1133">Transmembrane helix</keyword>
<accession>A0A1I0TIU9</accession>
<evidence type="ECO:0000313" key="2">
    <source>
        <dbReference type="EMBL" id="SFA51722.1"/>
    </source>
</evidence>
<sequence length="156" mass="16898">MTAPENALFVEWGARWRALAWGPVFCLVALIVELTTGPVVHWVALAVIAVVLMGFTAIQIVAARRHVTVVLTPDELTQGTENVAVADIAEVFPEPDYVANGNTLEKWQSARVLGELSGVPRGRTAVGLRLRGQGLVQAWAKDDEALREHLASVVRP</sequence>
<dbReference type="Proteomes" id="UP000182054">
    <property type="component" value="Unassembled WGS sequence"/>
</dbReference>
<feature type="transmembrane region" description="Helical" evidence="1">
    <location>
        <begin position="18"/>
        <end position="36"/>
    </location>
</feature>
<evidence type="ECO:0000256" key="1">
    <source>
        <dbReference type="SAM" id="Phobius"/>
    </source>
</evidence>
<name>A0A1I0TIU9_9NOCA</name>
<dbReference type="OrthoDB" id="4773470at2"/>